<reference evidence="3 4" key="1">
    <citation type="journal article" date="2018" name="PLoS Genet.">
        <title>Population sequencing reveals clonal diversity and ancestral inbreeding in the grapevine cultivar Chardonnay.</title>
        <authorList>
            <person name="Roach M.J."/>
            <person name="Johnson D.L."/>
            <person name="Bohlmann J."/>
            <person name="van Vuuren H.J."/>
            <person name="Jones S.J."/>
            <person name="Pretorius I.S."/>
            <person name="Schmidt S.A."/>
            <person name="Borneman A.R."/>
        </authorList>
    </citation>
    <scope>NUCLEOTIDE SEQUENCE [LARGE SCALE GENOMIC DNA]</scope>
    <source>
        <strain evidence="4">cv. Chardonnay</strain>
        <tissue evidence="3">Leaf</tissue>
    </source>
</reference>
<feature type="domain" description="Reverse transcriptase" evidence="2">
    <location>
        <begin position="720"/>
        <end position="862"/>
    </location>
</feature>
<name>A0A438G2T0_VITVI</name>
<dbReference type="InterPro" id="IPR036691">
    <property type="entry name" value="Endo/exonu/phosph_ase_sf"/>
</dbReference>
<evidence type="ECO:0000313" key="4">
    <source>
        <dbReference type="Proteomes" id="UP000288805"/>
    </source>
</evidence>
<dbReference type="InterPro" id="IPR000477">
    <property type="entry name" value="RT_dom"/>
</dbReference>
<proteinExistence type="predicted"/>
<dbReference type="AlphaFoldDB" id="A0A438G2T0"/>
<organism evidence="3 4">
    <name type="scientific">Vitis vinifera</name>
    <name type="common">Grape</name>
    <dbReference type="NCBI Taxonomy" id="29760"/>
    <lineage>
        <taxon>Eukaryota</taxon>
        <taxon>Viridiplantae</taxon>
        <taxon>Streptophyta</taxon>
        <taxon>Embryophyta</taxon>
        <taxon>Tracheophyta</taxon>
        <taxon>Spermatophyta</taxon>
        <taxon>Magnoliopsida</taxon>
        <taxon>eudicotyledons</taxon>
        <taxon>Gunneridae</taxon>
        <taxon>Pentapetalae</taxon>
        <taxon>rosids</taxon>
        <taxon>Vitales</taxon>
        <taxon>Vitaceae</taxon>
        <taxon>Viteae</taxon>
        <taxon>Vitis</taxon>
    </lineage>
</organism>
<feature type="region of interest" description="Disordered" evidence="1">
    <location>
        <begin position="310"/>
        <end position="344"/>
    </location>
</feature>
<sequence length="1131" mass="129035">MVQEAWVKIFGLPISLWSPVILKKIGEECGGFVEIDERTRSMGEIQWARILVKIRGDFRSSMLEIEVEEEVYTLALWWEIRPVVRRIFSATEIRRRTEVRGDTYSSAEKRVGKELIDAGTEERHLLDDGRLLQENGSGLEPGNQIHGPMPRDWVHSDGKVAGSTSYGPNMGLKELEKDGGLAKIDGPLGRKLRDKSRWLKAGFLGRFISRKGSIPEDPLTSWVPEEIRREQRDDGFSMTDRALEEEAKRYVLNSHPKGNRVMGTSLPLSSNFDRAPEGESFDRPGGIEEELWGNKSTWLTVYEGNVENENGSWKLGEANKNRDKVRGKEGNTGASGSQDTENEKEELWEDCSLAKFSQFLRFSTEGLEKEILNFLIKIRKRREQIHSKELLEKSKFERELKRLECSVNYEGGISRKETKIQEMSEGIVRSLGTGRFIDWRALNAEGAAGGILICWDKRVLDIVDWEEGHFSLSCRFKTIENGATWVFTGVYGPFTKSGKGGSSQRRISLAMRRFAETLDDLELVSLPLQGGVFTWNGGLNNQAWARLDGFLVSPSWLDQFSGVTQSRGSASYRLAVKMKEIKKKLKVWNKEVFGRLETNKASALQQVDFWDRVESERNLTVEEAELKKEAKDSFKKWVLLEEAHWRQHSREIWLREGIETWGSSIKWQVLIEETTLWTELRIQVGCISQQEAESLEIPFAEIEIHSALMEMNGDKAPDGFTVLQKMGFGTKWVDWMWSYVSSAKFSILVNGVPAGFFPSTRGLRQGDPLSPYLFVMGMEILDVLIRRAVEGDFYQDATFAVASKEQVSHLSWILFWFEAASSLRINLAKSEIIPVGEVEEILEMAAELGCRVGSLPSHYLGLPLGVPNRATSMWDGVEERVRRRLALWKRQYISKGGRITLIKIGNGSKIKFWKDSWCTDTPLSQCFNHLFVLAAHRDATIEEMWDQDSGQGDWNLVFVRDFNDWEMDMVGDLLHTLRGHRPSLEDDSVKWRQGRNGLFRVKEAYRLLDKPNATVFPARRIWVDRVSSRTMHIPWDDAGCLCPVGDFYNYAAPGEEPCGWEDLKGSRNESSLQDSSFWNKDATSNSDAEQDDVLSQRLTDGGYKEDLAAYCFYARENYKKGEQVLLTFLIS</sequence>
<feature type="compositionally biased region" description="Basic and acidic residues" evidence="1">
    <location>
        <begin position="317"/>
        <end position="329"/>
    </location>
</feature>
<feature type="region of interest" description="Disordered" evidence="1">
    <location>
        <begin position="255"/>
        <end position="286"/>
    </location>
</feature>
<dbReference type="Proteomes" id="UP000288805">
    <property type="component" value="Unassembled WGS sequence"/>
</dbReference>
<dbReference type="EMBL" id="QGNW01000649">
    <property type="protein sequence ID" value="RVW66501.1"/>
    <property type="molecule type" value="Genomic_DNA"/>
</dbReference>
<protein>
    <submittedName>
        <fullName evidence="3">Protein SET domain group 40</fullName>
    </submittedName>
</protein>
<feature type="compositionally biased region" description="Basic and acidic residues" evidence="1">
    <location>
        <begin position="274"/>
        <end position="286"/>
    </location>
</feature>
<dbReference type="Gene3D" id="3.90.1410.10">
    <property type="entry name" value="set domain protein methyltransferase, domain 1"/>
    <property type="match status" value="1"/>
</dbReference>
<comment type="caution">
    <text evidence="3">The sequence shown here is derived from an EMBL/GenBank/DDBJ whole genome shotgun (WGS) entry which is preliminary data.</text>
</comment>
<feature type="compositionally biased region" description="Polar residues" evidence="1">
    <location>
        <begin position="1071"/>
        <end position="1087"/>
    </location>
</feature>
<dbReference type="Pfam" id="PF00078">
    <property type="entry name" value="RVT_1"/>
    <property type="match status" value="1"/>
</dbReference>
<evidence type="ECO:0000256" key="1">
    <source>
        <dbReference type="SAM" id="MobiDB-lite"/>
    </source>
</evidence>
<dbReference type="PANTHER" id="PTHR33116:SF78">
    <property type="entry name" value="OS12G0587133 PROTEIN"/>
    <property type="match status" value="1"/>
</dbReference>
<accession>A0A438G2T0</accession>
<evidence type="ECO:0000313" key="3">
    <source>
        <dbReference type="EMBL" id="RVW66501.1"/>
    </source>
</evidence>
<dbReference type="PANTHER" id="PTHR33116">
    <property type="entry name" value="REVERSE TRANSCRIPTASE ZINC-BINDING DOMAIN-CONTAINING PROTEIN-RELATED-RELATED"/>
    <property type="match status" value="1"/>
</dbReference>
<feature type="region of interest" description="Disordered" evidence="1">
    <location>
        <begin position="1071"/>
        <end position="1094"/>
    </location>
</feature>
<evidence type="ECO:0000259" key="2">
    <source>
        <dbReference type="Pfam" id="PF00078"/>
    </source>
</evidence>
<gene>
    <name evidence="3" type="primary">SDG40_0</name>
    <name evidence="3" type="ORF">CK203_065513</name>
</gene>
<dbReference type="SUPFAM" id="SSF56219">
    <property type="entry name" value="DNase I-like"/>
    <property type="match status" value="1"/>
</dbReference>